<proteinExistence type="predicted"/>
<accession>A0A0E9Q9Q4</accession>
<sequence>MQIAYNKSTSREIQSVISFVDGRCCF</sequence>
<reference evidence="1" key="2">
    <citation type="journal article" date="2015" name="Fish Shellfish Immunol.">
        <title>Early steps in the European eel (Anguilla anguilla)-Vibrio vulnificus interaction in the gills: Role of the RtxA13 toxin.</title>
        <authorList>
            <person name="Callol A."/>
            <person name="Pajuelo D."/>
            <person name="Ebbesson L."/>
            <person name="Teles M."/>
            <person name="MacKenzie S."/>
            <person name="Amaro C."/>
        </authorList>
    </citation>
    <scope>NUCLEOTIDE SEQUENCE</scope>
</reference>
<protein>
    <submittedName>
        <fullName evidence="1">Uncharacterized protein</fullName>
    </submittedName>
</protein>
<name>A0A0E9Q9Q4_ANGAN</name>
<dbReference type="EMBL" id="GBXM01095093">
    <property type="protein sequence ID" value="JAH13484.1"/>
    <property type="molecule type" value="Transcribed_RNA"/>
</dbReference>
<evidence type="ECO:0000313" key="1">
    <source>
        <dbReference type="EMBL" id="JAH13484.1"/>
    </source>
</evidence>
<dbReference type="AlphaFoldDB" id="A0A0E9Q9Q4"/>
<reference evidence="1" key="1">
    <citation type="submission" date="2014-11" db="EMBL/GenBank/DDBJ databases">
        <authorList>
            <person name="Amaro Gonzalez C."/>
        </authorList>
    </citation>
    <scope>NUCLEOTIDE SEQUENCE</scope>
</reference>
<organism evidence="1">
    <name type="scientific">Anguilla anguilla</name>
    <name type="common">European freshwater eel</name>
    <name type="synonym">Muraena anguilla</name>
    <dbReference type="NCBI Taxonomy" id="7936"/>
    <lineage>
        <taxon>Eukaryota</taxon>
        <taxon>Metazoa</taxon>
        <taxon>Chordata</taxon>
        <taxon>Craniata</taxon>
        <taxon>Vertebrata</taxon>
        <taxon>Euteleostomi</taxon>
        <taxon>Actinopterygii</taxon>
        <taxon>Neopterygii</taxon>
        <taxon>Teleostei</taxon>
        <taxon>Anguilliformes</taxon>
        <taxon>Anguillidae</taxon>
        <taxon>Anguilla</taxon>
    </lineage>
</organism>